<dbReference type="EMBL" id="CP036272">
    <property type="protein sequence ID" value="QDT59884.1"/>
    <property type="molecule type" value="Genomic_DNA"/>
</dbReference>
<evidence type="ECO:0000313" key="8">
    <source>
        <dbReference type="EMBL" id="QDT59884.1"/>
    </source>
</evidence>
<dbReference type="PANTHER" id="PTHR30294">
    <property type="entry name" value="MEMBRANE COMPONENT OF ABC TRANSPORTER YHHJ-RELATED"/>
    <property type="match status" value="1"/>
</dbReference>
<gene>
    <name evidence="8" type="ORF">SV7mr_23970</name>
</gene>
<reference evidence="8 9" key="1">
    <citation type="submission" date="2019-02" db="EMBL/GenBank/DDBJ databases">
        <title>Deep-cultivation of Planctomycetes and their phenomic and genomic characterization uncovers novel biology.</title>
        <authorList>
            <person name="Wiegand S."/>
            <person name="Jogler M."/>
            <person name="Boedeker C."/>
            <person name="Pinto D."/>
            <person name="Vollmers J."/>
            <person name="Rivas-Marin E."/>
            <person name="Kohn T."/>
            <person name="Peeters S.H."/>
            <person name="Heuer A."/>
            <person name="Rast P."/>
            <person name="Oberbeckmann S."/>
            <person name="Bunk B."/>
            <person name="Jeske O."/>
            <person name="Meyerdierks A."/>
            <person name="Storesund J.E."/>
            <person name="Kallscheuer N."/>
            <person name="Luecker S."/>
            <person name="Lage O.M."/>
            <person name="Pohl T."/>
            <person name="Merkel B.J."/>
            <person name="Hornburger P."/>
            <person name="Mueller R.-W."/>
            <person name="Bruemmer F."/>
            <person name="Labrenz M."/>
            <person name="Spormann A.M."/>
            <person name="Op den Camp H."/>
            <person name="Overmann J."/>
            <person name="Amann R."/>
            <person name="Jetten M.S.M."/>
            <person name="Mascher T."/>
            <person name="Medema M.H."/>
            <person name="Devos D.P."/>
            <person name="Kaster A.-K."/>
            <person name="Ovreas L."/>
            <person name="Rohde M."/>
            <person name="Galperin M.Y."/>
            <person name="Jogler C."/>
        </authorList>
    </citation>
    <scope>NUCLEOTIDE SEQUENCE [LARGE SCALE GENOMIC DNA]</scope>
    <source>
        <strain evidence="8 9">SV_7m_r</strain>
    </source>
</reference>
<evidence type="ECO:0000259" key="7">
    <source>
        <dbReference type="Pfam" id="PF12698"/>
    </source>
</evidence>
<protein>
    <submittedName>
        <fullName evidence="8">ABC-2 family transporter protein</fullName>
    </submittedName>
</protein>
<evidence type="ECO:0000256" key="3">
    <source>
        <dbReference type="ARBA" id="ARBA00022692"/>
    </source>
</evidence>
<dbReference type="AlphaFoldDB" id="A0A517SUS9"/>
<dbReference type="RefSeq" id="WP_145272030.1">
    <property type="nucleotide sequence ID" value="NZ_CP036272.1"/>
</dbReference>
<feature type="transmembrane region" description="Helical" evidence="6">
    <location>
        <begin position="20"/>
        <end position="39"/>
    </location>
</feature>
<evidence type="ECO:0000256" key="1">
    <source>
        <dbReference type="ARBA" id="ARBA00004651"/>
    </source>
</evidence>
<keyword evidence="9" id="KW-1185">Reference proteome</keyword>
<dbReference type="PANTHER" id="PTHR30294:SF38">
    <property type="entry name" value="TRANSPORT PERMEASE PROTEIN"/>
    <property type="match status" value="1"/>
</dbReference>
<feature type="transmembrane region" description="Helical" evidence="6">
    <location>
        <begin position="347"/>
        <end position="370"/>
    </location>
</feature>
<feature type="transmembrane region" description="Helical" evidence="6">
    <location>
        <begin position="238"/>
        <end position="260"/>
    </location>
</feature>
<dbReference type="GO" id="GO:0140359">
    <property type="term" value="F:ABC-type transporter activity"/>
    <property type="evidence" value="ECO:0007669"/>
    <property type="project" value="InterPro"/>
</dbReference>
<feature type="domain" description="ABC-2 type transporter transmembrane" evidence="7">
    <location>
        <begin position="20"/>
        <end position="422"/>
    </location>
</feature>
<dbReference type="Proteomes" id="UP000315003">
    <property type="component" value="Chromosome"/>
</dbReference>
<organism evidence="8 9">
    <name type="scientific">Stieleria bergensis</name>
    <dbReference type="NCBI Taxonomy" id="2528025"/>
    <lineage>
        <taxon>Bacteria</taxon>
        <taxon>Pseudomonadati</taxon>
        <taxon>Planctomycetota</taxon>
        <taxon>Planctomycetia</taxon>
        <taxon>Pirellulales</taxon>
        <taxon>Pirellulaceae</taxon>
        <taxon>Stieleria</taxon>
    </lineage>
</organism>
<name>A0A517SUS9_9BACT</name>
<comment type="subcellular location">
    <subcellularLocation>
        <location evidence="1">Cell membrane</location>
        <topology evidence="1">Multi-pass membrane protein</topology>
    </subcellularLocation>
</comment>
<feature type="transmembrane region" description="Helical" evidence="6">
    <location>
        <begin position="318"/>
        <end position="340"/>
    </location>
</feature>
<feature type="transmembrane region" description="Helical" evidence="6">
    <location>
        <begin position="404"/>
        <end position="426"/>
    </location>
</feature>
<dbReference type="Pfam" id="PF12698">
    <property type="entry name" value="ABC2_membrane_3"/>
    <property type="match status" value="1"/>
</dbReference>
<accession>A0A517SUS9</accession>
<sequence>MIWTLMRINLTRLLHSKTELLLSFVVPIAFFSIFALIFGRGIGAGATTKVKVSIVDLMQDPASEQILQTLAEHEGLRWMDEPSDPLLTLDAARKAVQRGRVAAAIVLKAAVSERGQQEVVAEVLVDSSDPIAGNLVSAVVTQTLAAVKAARAAAISKQSMAMSHGAGQRLASLKTRQMETATGVLPVQAVMLPRPAMSRDDAVQTTSSTEPVPVETVIQDVQIVDVLGSGKANPVVSMYASGIAVMFLLFGAVGGGGALLEERENTTLERLLSTKLTMDQMLLGKWFYLTLLGLAQVTLMFIWGQLVFQIDLLSHWDGFLMMTVVTSMAAAAFGLFLATLCKSRGQLNALSMIIVLTMSALGGSMVPRYVMSERMRELGMWTFNAWALDGYNKVFWRELSVRQLWPQLAVLMIAGVAFLLLARVLAFRWEKD</sequence>
<keyword evidence="3 6" id="KW-0812">Transmembrane</keyword>
<evidence type="ECO:0000313" key="9">
    <source>
        <dbReference type="Proteomes" id="UP000315003"/>
    </source>
</evidence>
<keyword evidence="2" id="KW-1003">Cell membrane</keyword>
<evidence type="ECO:0000256" key="2">
    <source>
        <dbReference type="ARBA" id="ARBA00022475"/>
    </source>
</evidence>
<dbReference type="GO" id="GO:0005886">
    <property type="term" value="C:plasma membrane"/>
    <property type="evidence" value="ECO:0007669"/>
    <property type="project" value="UniProtKB-SubCell"/>
</dbReference>
<feature type="transmembrane region" description="Helical" evidence="6">
    <location>
        <begin position="286"/>
        <end position="306"/>
    </location>
</feature>
<dbReference type="InterPro" id="IPR051449">
    <property type="entry name" value="ABC-2_transporter_component"/>
</dbReference>
<evidence type="ECO:0000256" key="5">
    <source>
        <dbReference type="ARBA" id="ARBA00023136"/>
    </source>
</evidence>
<keyword evidence="5 6" id="KW-0472">Membrane</keyword>
<dbReference type="InterPro" id="IPR013525">
    <property type="entry name" value="ABC2_TM"/>
</dbReference>
<dbReference type="OrthoDB" id="3078158at2"/>
<proteinExistence type="predicted"/>
<keyword evidence="4 6" id="KW-1133">Transmembrane helix</keyword>
<evidence type="ECO:0000256" key="6">
    <source>
        <dbReference type="SAM" id="Phobius"/>
    </source>
</evidence>
<evidence type="ECO:0000256" key="4">
    <source>
        <dbReference type="ARBA" id="ARBA00022989"/>
    </source>
</evidence>